<dbReference type="InterPro" id="IPR007539">
    <property type="entry name" value="DUF551"/>
</dbReference>
<evidence type="ECO:0000313" key="2">
    <source>
        <dbReference type="EMBL" id="DAD85113.1"/>
    </source>
</evidence>
<organism evidence="2">
    <name type="scientific">Myoviridae sp. ctGjZ5</name>
    <dbReference type="NCBI Taxonomy" id="2826634"/>
    <lineage>
        <taxon>Viruses</taxon>
        <taxon>Duplodnaviria</taxon>
        <taxon>Heunggongvirae</taxon>
        <taxon>Uroviricota</taxon>
        <taxon>Caudoviricetes</taxon>
    </lineage>
</organism>
<sequence length="154" mass="18058">MRLTEKKDSGHWCLRDVPWSDLKPGVVLTEKVWEKLYGALWKLKDYEDTGLSPEEVESVNDFEKSQTYRAIAELQEEREKHRWIPVTERFPEPGDYVLLSFPDFSVPAIGRYDEDEEGGAFFIGDETESLVSQYMFVNAWMPLPKPYRAEMEEN</sequence>
<reference evidence="2" key="1">
    <citation type="journal article" date="2021" name="Proc. Natl. Acad. Sci. U.S.A.">
        <title>A Catalog of Tens of Thousands of Viruses from Human Metagenomes Reveals Hidden Associations with Chronic Diseases.</title>
        <authorList>
            <person name="Tisza M.J."/>
            <person name="Buck C.B."/>
        </authorList>
    </citation>
    <scope>NUCLEOTIDE SEQUENCE</scope>
    <source>
        <strain evidence="2">CtGjZ5</strain>
    </source>
</reference>
<protein>
    <recommendedName>
        <fullName evidence="1">DUF551 domain-containing protein</fullName>
    </recommendedName>
</protein>
<evidence type="ECO:0000259" key="1">
    <source>
        <dbReference type="Pfam" id="PF04448"/>
    </source>
</evidence>
<feature type="domain" description="DUF551" evidence="1">
    <location>
        <begin position="83"/>
        <end position="146"/>
    </location>
</feature>
<proteinExistence type="predicted"/>
<accession>A0A8S5MS11</accession>
<dbReference type="Pfam" id="PF04448">
    <property type="entry name" value="DUF551"/>
    <property type="match status" value="1"/>
</dbReference>
<dbReference type="EMBL" id="BK014974">
    <property type="protein sequence ID" value="DAD85113.1"/>
    <property type="molecule type" value="Genomic_DNA"/>
</dbReference>
<name>A0A8S5MS11_9CAUD</name>